<dbReference type="Proteomes" id="UP000044071">
    <property type="component" value="Unassembled WGS sequence"/>
</dbReference>
<feature type="coiled-coil region" evidence="1">
    <location>
        <begin position="378"/>
        <end position="405"/>
    </location>
</feature>
<gene>
    <name evidence="2" type="primary">setA_2</name>
    <name evidence="2" type="ORF">BN59_02154</name>
</gene>
<evidence type="ECO:0000256" key="1">
    <source>
        <dbReference type="SAM" id="Coils"/>
    </source>
</evidence>
<evidence type="ECO:0000313" key="3">
    <source>
        <dbReference type="Proteomes" id="UP000044071"/>
    </source>
</evidence>
<organism evidence="2 3">
    <name type="scientific">Legionella massiliensis</name>
    <dbReference type="NCBI Taxonomy" id="1034943"/>
    <lineage>
        <taxon>Bacteria</taxon>
        <taxon>Pseudomonadati</taxon>
        <taxon>Pseudomonadota</taxon>
        <taxon>Gammaproteobacteria</taxon>
        <taxon>Legionellales</taxon>
        <taxon>Legionellaceae</taxon>
        <taxon>Legionella</taxon>
    </lineage>
</organism>
<feature type="coiled-coil region" evidence="1">
    <location>
        <begin position="494"/>
        <end position="562"/>
    </location>
</feature>
<dbReference type="EMBL" id="CCSB01000002">
    <property type="protein sequence ID" value="CDZ77861.1"/>
    <property type="molecule type" value="Genomic_DNA"/>
</dbReference>
<reference evidence="2 3" key="1">
    <citation type="submission" date="2014-06" db="EMBL/GenBank/DDBJ databases">
        <authorList>
            <person name="Urmite Genomes Urmite Genomes"/>
        </authorList>
    </citation>
    <scope>NUCLEOTIDE SEQUENCE [LARGE SCALE GENOMIC DNA]</scope>
</reference>
<accession>A0A078KY27</accession>
<protein>
    <submittedName>
        <fullName evidence="2">Subversion of eukaryotic vesicle trafficking A</fullName>
    </submittedName>
</protein>
<dbReference type="eggNOG" id="COG3774">
    <property type="taxonomic scope" value="Bacteria"/>
</dbReference>
<keyword evidence="3" id="KW-1185">Reference proteome</keyword>
<dbReference type="RefSeq" id="WP_043874324.1">
    <property type="nucleotide sequence ID" value="NZ_CCVW01000002.1"/>
</dbReference>
<proteinExistence type="predicted"/>
<sequence>MQIYNTQLNTPIEIYTDQEPTTLAIPIPTKHPYLQIVLPKSVQESEYFKHNFSKILAHGYNSTEGDKLVIAITGARKIASVIHLMCQQRSYIRQQNTQEFIQLKRLAQTLTSQIITRPPPAKSKNIAAYEVVHDSNEMQRGTASAAHQTSKLAKKGHRAEEVFKQAEADRNIIDIEAFNGICYRLLLNEQTPKVRAIHDSSGKRLGLISRSIDNFRSLHDYYKAKKARYGRFRSPPQADLIEARIGRILAAAYFGEENDLHGGNIGYDPINLLSYKIDHDQATWPFTSKYRNANPQKIVEKTTRRAHGIRPVDAFPITQRDISNFPHLTDAKPNNFPDRSDSAVLNLTRIEENEDFIYDAFSIFLKAALTTKQVYSNIANATIRSEKLRERLVNHKTERSELLKTELIQNEKFAKFVFTHPNLKRQLLAELREYNEDYKATSPLHVDLAPIAQEFDRVKERCETLYFAQNDARLSAIFEAFYQPDNDYAQDLVFDSKERKNNTLRQLMTELQINKASAERLFVRASKLWLNKPENQSKLVQIQQAEERLDTILQDLIALDGKVGFFGGETCQLEDGKEIEIAKGAAAIFENYQEYKSGAQPSAVEALNKIIIQAHHSNNYQGHYFFNRRQEETSLFYQKVMSIEPDILQNIAEEPTSNCFGC</sequence>
<name>A0A078KY27_9GAMM</name>
<dbReference type="OrthoDB" id="5643872at2"/>
<evidence type="ECO:0000313" key="2">
    <source>
        <dbReference type="EMBL" id="CDZ77861.1"/>
    </source>
</evidence>
<keyword evidence="1" id="KW-0175">Coiled coil</keyword>
<dbReference type="AlphaFoldDB" id="A0A078KY27"/>